<name>A0A9X2A5N8_9FLAO</name>
<evidence type="ECO:0000313" key="3">
    <source>
        <dbReference type="EMBL" id="MCG9970291.1"/>
    </source>
</evidence>
<organism evidence="3 4">
    <name type="scientific">Christiangramia crocea</name>
    <dbReference type="NCBI Taxonomy" id="2904124"/>
    <lineage>
        <taxon>Bacteria</taxon>
        <taxon>Pseudomonadati</taxon>
        <taxon>Bacteroidota</taxon>
        <taxon>Flavobacteriia</taxon>
        <taxon>Flavobacteriales</taxon>
        <taxon>Flavobacteriaceae</taxon>
        <taxon>Christiangramia</taxon>
    </lineage>
</organism>
<evidence type="ECO:0000259" key="2">
    <source>
        <dbReference type="Pfam" id="PF06439"/>
    </source>
</evidence>
<dbReference type="Gene3D" id="2.60.120.560">
    <property type="entry name" value="Exo-inulinase, domain 1"/>
    <property type="match status" value="1"/>
</dbReference>
<feature type="domain" description="3-keto-alpha-glucoside-1,2-lyase/3-keto-2-hydroxy-glucal hydratase" evidence="2">
    <location>
        <begin position="65"/>
        <end position="259"/>
    </location>
</feature>
<dbReference type="InterPro" id="IPR010496">
    <property type="entry name" value="AL/BT2_dom"/>
</dbReference>
<dbReference type="GO" id="GO:0016787">
    <property type="term" value="F:hydrolase activity"/>
    <property type="evidence" value="ECO:0007669"/>
    <property type="project" value="InterPro"/>
</dbReference>
<accession>A0A9X2A5N8</accession>
<evidence type="ECO:0000313" key="4">
    <source>
        <dbReference type="Proteomes" id="UP001139344"/>
    </source>
</evidence>
<dbReference type="AlphaFoldDB" id="A0A9X2A5N8"/>
<dbReference type="Proteomes" id="UP001139344">
    <property type="component" value="Unassembled WGS sequence"/>
</dbReference>
<evidence type="ECO:0000256" key="1">
    <source>
        <dbReference type="SAM" id="SignalP"/>
    </source>
</evidence>
<sequence>MKKSHHYLLTILILASTSAIAQKNYPTTPPEESPMPMKPEMTEIWEPEVEVITPGDKPGEAPSDAIKLFNANGLEHWVSQKDTSKPAPWAIKDGYFEVVPGTGGIQTKMKFGDVQLHLEWSAPDEVQYSGQGRGNSGLFLQNRYELQILDSYNNRTYSNGQAGSIYKDKPPLVNAMRSPDEWNTYDVIYTAPRFGEDGNLESPARITVLHNGVVVQHNTSIQGLTLYIGLHNYPEAHGEDVIALQDHGTPVQFRNIWVRKL</sequence>
<feature type="chain" id="PRO_5040832278" evidence="1">
    <location>
        <begin position="22"/>
        <end position="261"/>
    </location>
</feature>
<dbReference type="EMBL" id="JAJSON010000005">
    <property type="protein sequence ID" value="MCG9970291.1"/>
    <property type="molecule type" value="Genomic_DNA"/>
</dbReference>
<dbReference type="RefSeq" id="WP_240095425.1">
    <property type="nucleotide sequence ID" value="NZ_JAJSON010000005.1"/>
</dbReference>
<reference evidence="3" key="1">
    <citation type="submission" date="2021-12" db="EMBL/GenBank/DDBJ databases">
        <title>Description of Gramella crocea sp. nov., a new bacterium isolated from activated sludge.</title>
        <authorList>
            <person name="Zhang X."/>
        </authorList>
    </citation>
    <scope>NUCLEOTIDE SEQUENCE</scope>
    <source>
        <strain evidence="3">YB25</strain>
    </source>
</reference>
<dbReference type="Pfam" id="PF06439">
    <property type="entry name" value="3keto-disac_hyd"/>
    <property type="match status" value="1"/>
</dbReference>
<keyword evidence="1" id="KW-0732">Signal</keyword>
<proteinExistence type="predicted"/>
<gene>
    <name evidence="3" type="ORF">LU635_01475</name>
</gene>
<feature type="signal peptide" evidence="1">
    <location>
        <begin position="1"/>
        <end position="21"/>
    </location>
</feature>
<comment type="caution">
    <text evidence="3">The sequence shown here is derived from an EMBL/GenBank/DDBJ whole genome shotgun (WGS) entry which is preliminary data.</text>
</comment>
<protein>
    <submittedName>
        <fullName evidence="3">DUF1080 domain-containing protein</fullName>
    </submittedName>
</protein>
<keyword evidence="4" id="KW-1185">Reference proteome</keyword>